<keyword evidence="1" id="KW-0223">Dioxygenase</keyword>
<feature type="transmembrane region" description="Helical" evidence="1">
    <location>
        <begin position="94"/>
        <end position="114"/>
    </location>
</feature>
<comment type="caution">
    <text evidence="2">The sequence shown here is derived from an EMBL/GenBank/DDBJ whole genome shotgun (WGS) entry which is preliminary data.</text>
</comment>
<sequence length="275" mass="31897">MFNEEVQQALAYGVILSVGVLHGANDLTLIRITSFKKNKSLSFNKVLVYYVLTVLVILAVFFIYPALALFLFLVISSFHFGEQHLREKIKEESLLSKMAYFFYGLTILFMIFNFNINKTLPIFLEVTELPIPKSFFEITFVIAVIGLVITFTSLMLKKQIRVNLVEEIFQLLVLMLVFRVADLLWAFSIYFVLWHSIPSLKDQIELLHGKAEVKGIKKYLKSSWIYWLSSLIGLVVLYFIFKDDSEFFVSILIYFLAAITFPHVIVMSRLEKVKN</sequence>
<keyword evidence="1" id="KW-0408">Iron</keyword>
<reference evidence="2 3" key="1">
    <citation type="submission" date="2023-09" db="EMBL/GenBank/DDBJ databases">
        <authorList>
            <person name="Rey-Velasco X."/>
        </authorList>
    </citation>
    <scope>NUCLEOTIDE SEQUENCE [LARGE SCALE GENOMIC DNA]</scope>
    <source>
        <strain evidence="2 3">P007</strain>
    </source>
</reference>
<name>A0ABU3BJK9_9FLAO</name>
<comment type="subcellular location">
    <subcellularLocation>
        <location evidence="1">Cell membrane</location>
        <topology evidence="1">Multi-pass membrane protein</topology>
    </subcellularLocation>
</comment>
<comment type="function">
    <text evidence="1">Catalyzes the cleavage of beta-carotene at its central double bond (15,15') to yield two molecules of all-trans-retinal.</text>
</comment>
<feature type="transmembrane region" description="Helical" evidence="1">
    <location>
        <begin position="6"/>
        <end position="25"/>
    </location>
</feature>
<keyword evidence="1" id="KW-1003">Cell membrane</keyword>
<proteinExistence type="inferred from homology"/>
<comment type="cofactor">
    <cofactor evidence="1">
        <name>Fe(2+)</name>
        <dbReference type="ChEBI" id="CHEBI:29033"/>
    </cofactor>
</comment>
<keyword evidence="1" id="KW-0560">Oxidoreductase</keyword>
<comment type="similarity">
    <text evidence="1">Belongs to the Brp/Blh beta-carotene diooxygenase family.</text>
</comment>
<dbReference type="NCBIfam" id="TIGR03753">
    <property type="entry name" value="blh_monoox"/>
    <property type="match status" value="1"/>
</dbReference>
<dbReference type="Pfam" id="PF15461">
    <property type="entry name" value="BCD"/>
    <property type="match status" value="1"/>
</dbReference>
<keyword evidence="1" id="KW-0472">Membrane</keyword>
<evidence type="ECO:0000256" key="1">
    <source>
        <dbReference type="HAMAP-Rule" id="MF_02093"/>
    </source>
</evidence>
<keyword evidence="1" id="KW-0812">Transmembrane</keyword>
<feature type="transmembrane region" description="Helical" evidence="1">
    <location>
        <begin position="46"/>
        <end position="74"/>
    </location>
</feature>
<feature type="transmembrane region" description="Helical" evidence="1">
    <location>
        <begin position="224"/>
        <end position="241"/>
    </location>
</feature>
<evidence type="ECO:0000313" key="2">
    <source>
        <dbReference type="EMBL" id="MDT0622354.1"/>
    </source>
</evidence>
<feature type="transmembrane region" description="Helical" evidence="1">
    <location>
        <begin position="247"/>
        <end position="266"/>
    </location>
</feature>
<dbReference type="InterPro" id="IPR022270">
    <property type="entry name" value="Blh_diox"/>
</dbReference>
<feature type="transmembrane region" description="Helical" evidence="1">
    <location>
        <begin position="135"/>
        <end position="156"/>
    </location>
</feature>
<keyword evidence="1" id="KW-1133">Transmembrane helix</keyword>
<keyword evidence="1" id="KW-0479">Metal-binding</keyword>
<dbReference type="EMBL" id="JAVRHU010000003">
    <property type="protein sequence ID" value="MDT0622354.1"/>
    <property type="molecule type" value="Genomic_DNA"/>
</dbReference>
<evidence type="ECO:0000313" key="3">
    <source>
        <dbReference type="Proteomes" id="UP001250662"/>
    </source>
</evidence>
<dbReference type="HAMAP" id="MF_02093">
    <property type="entry name" value="Beta_carotene_diox"/>
    <property type="match status" value="1"/>
</dbReference>
<comment type="caution">
    <text evidence="1">Lacks conserved residue(s) required for the propagation of feature annotation.</text>
</comment>
<feature type="transmembrane region" description="Helical" evidence="1">
    <location>
        <begin position="168"/>
        <end position="193"/>
    </location>
</feature>
<organism evidence="2 3">
    <name type="scientific">Croceitalea vernalis</name>
    <dbReference type="NCBI Taxonomy" id="3075599"/>
    <lineage>
        <taxon>Bacteria</taxon>
        <taxon>Pseudomonadati</taxon>
        <taxon>Bacteroidota</taxon>
        <taxon>Flavobacteriia</taxon>
        <taxon>Flavobacteriales</taxon>
        <taxon>Flavobacteriaceae</taxon>
        <taxon>Croceitalea</taxon>
    </lineage>
</organism>
<keyword evidence="3" id="KW-1185">Reference proteome</keyword>
<dbReference type="EC" id="1.13.11.63" evidence="1"/>
<comment type="catalytic activity">
    <reaction evidence="1">
        <text>all-trans-beta-carotene + O2 = 2 all-trans-retinal</text>
        <dbReference type="Rhea" id="RHEA:32887"/>
        <dbReference type="ChEBI" id="CHEBI:15379"/>
        <dbReference type="ChEBI" id="CHEBI:17579"/>
        <dbReference type="ChEBI" id="CHEBI:17898"/>
        <dbReference type="EC" id="1.13.11.63"/>
    </reaction>
</comment>
<dbReference type="Proteomes" id="UP001250662">
    <property type="component" value="Unassembled WGS sequence"/>
</dbReference>
<accession>A0ABU3BJK9</accession>
<protein>
    <recommendedName>
        <fullName evidence="1">Probable beta-carotene 15,15'-dioxygenase</fullName>
        <ecNumber evidence="1">1.13.11.63</ecNumber>
    </recommendedName>
</protein>
<dbReference type="RefSeq" id="WP_311388181.1">
    <property type="nucleotide sequence ID" value="NZ_JAVRHU010000003.1"/>
</dbReference>
<gene>
    <name evidence="2" type="ORF">RM520_12015</name>
</gene>